<dbReference type="PANTHER" id="PTHR21621:SF0">
    <property type="entry name" value="BETA-CITRYLGLUTAMATE SYNTHASE B-RELATED"/>
    <property type="match status" value="1"/>
</dbReference>
<dbReference type="Proteomes" id="UP001241848">
    <property type="component" value="Unassembled WGS sequence"/>
</dbReference>
<comment type="caution">
    <text evidence="2">The sequence shown here is derived from an EMBL/GenBank/DDBJ whole genome shotgun (WGS) entry which is preliminary data.</text>
</comment>
<gene>
    <name evidence="2" type="ORF">OIN60_14085</name>
</gene>
<dbReference type="Gene3D" id="3.30.470.20">
    <property type="entry name" value="ATP-grasp fold, B domain"/>
    <property type="match status" value="1"/>
</dbReference>
<sequence>MQQPVLGIMTLYLNKAKQIEDRRVYQKMIEEGRHLGLDIFVFTPADVHPTRKLLLAHIYEPSQRRWTRKWRAFPQMVYDRCRIQKGARFQQLREFRSKYGHLIYLNRPLRNKWTIYEVLFSKVPFKPHLPETVLYRSHKDIESMLKKTRLLYLKPVNGTGGRGILRIEQPGTDDNYYVIQGRNMNRQIIPRSRVHRTRLEAWLRRWKLDHYLIQEGIPIELESGRVHDYRLLVQKNGQGKWEVTGCAGRVGPVRSVTSNLHGGGRAVPMRILLDHWVTGEELRGRIEEEAGKLGIQIATHLESLYGGLCELALDLAINKEGHIYLLEVNPKPSREVFARIGEKDTYKKAIVRPVEYALWLYRSKLAGNEPKKRKHTLKPPRRNKKKGPA</sequence>
<keyword evidence="3" id="KW-1185">Reference proteome</keyword>
<proteinExistence type="predicted"/>
<dbReference type="SUPFAM" id="SSF56059">
    <property type="entry name" value="Glutathione synthetase ATP-binding domain-like"/>
    <property type="match status" value="1"/>
</dbReference>
<evidence type="ECO:0000313" key="2">
    <source>
        <dbReference type="EMBL" id="MDP4097901.1"/>
    </source>
</evidence>
<dbReference type="EMBL" id="JAPCKK010000016">
    <property type="protein sequence ID" value="MDP4097901.1"/>
    <property type="molecule type" value="Genomic_DNA"/>
</dbReference>
<dbReference type="Pfam" id="PF14398">
    <property type="entry name" value="ATPgrasp_YheCD"/>
    <property type="match status" value="1"/>
</dbReference>
<feature type="region of interest" description="Disordered" evidence="1">
    <location>
        <begin position="370"/>
        <end position="389"/>
    </location>
</feature>
<accession>A0ABT9FTT0</accession>
<dbReference type="InterPro" id="IPR026838">
    <property type="entry name" value="YheC/D"/>
</dbReference>
<feature type="compositionally biased region" description="Basic residues" evidence="1">
    <location>
        <begin position="371"/>
        <end position="389"/>
    </location>
</feature>
<evidence type="ECO:0000256" key="1">
    <source>
        <dbReference type="SAM" id="MobiDB-lite"/>
    </source>
</evidence>
<organism evidence="2 3">
    <name type="scientific">Paenibacillus zeirhizosphaerae</name>
    <dbReference type="NCBI Taxonomy" id="2987519"/>
    <lineage>
        <taxon>Bacteria</taxon>
        <taxon>Bacillati</taxon>
        <taxon>Bacillota</taxon>
        <taxon>Bacilli</taxon>
        <taxon>Bacillales</taxon>
        <taxon>Paenibacillaceae</taxon>
        <taxon>Paenibacillus</taxon>
    </lineage>
</organism>
<dbReference type="RefSeq" id="WP_305755468.1">
    <property type="nucleotide sequence ID" value="NZ_JAPCKK010000016.1"/>
</dbReference>
<reference evidence="2 3" key="1">
    <citation type="submission" date="2022-10" db="EMBL/GenBank/DDBJ databases">
        <title>Paenibacillus description and whole genome data of maize root bacterial community.</title>
        <authorList>
            <person name="Marton D."/>
            <person name="Farkas M."/>
            <person name="Cserhati M."/>
        </authorList>
    </citation>
    <scope>NUCLEOTIDE SEQUENCE [LARGE SCALE GENOMIC DNA]</scope>
    <source>
        <strain evidence="2 3">P96</strain>
    </source>
</reference>
<protein>
    <submittedName>
        <fullName evidence="2">YheC/YheD family protein</fullName>
    </submittedName>
</protein>
<dbReference type="PANTHER" id="PTHR21621">
    <property type="entry name" value="RIBOSOMAL PROTEIN S6 MODIFICATION PROTEIN"/>
    <property type="match status" value="1"/>
</dbReference>
<name>A0ABT9FTT0_9BACL</name>
<evidence type="ECO:0000313" key="3">
    <source>
        <dbReference type="Proteomes" id="UP001241848"/>
    </source>
</evidence>